<dbReference type="RefSeq" id="WP_345084689.1">
    <property type="nucleotide sequence ID" value="NZ_BAAAWG010000007.1"/>
</dbReference>
<feature type="transmembrane region" description="Helical" evidence="5">
    <location>
        <begin position="110"/>
        <end position="131"/>
    </location>
</feature>
<protein>
    <submittedName>
        <fullName evidence="6">TDT family transporter</fullName>
    </submittedName>
</protein>
<feature type="transmembrane region" description="Helical" evidence="5">
    <location>
        <begin position="204"/>
        <end position="225"/>
    </location>
</feature>
<sequence>MTVIAHPPRAVLPLNYFGIPLGLAGLGGAWSAARQYLGAPGLPAEILYVAAALLWAGFTAVYAVGTVRSRGSLRAAVRHPLSGPLTAFVPVVAILLIVHYGPLLGGAARALLYVAVGALALLAAVLVAHWLDGSLERDELHTGYFLPVVAGSFVASIGFTGLGEHRAAVAAFGIGIYFWLTLGAVLFGRLVVGGALPPPARPMLAILLTPPGVASIAWFAATGGAVDGIQLALGGVMFLMVLVQLVHLPGYLRVPFGLQHWTFTFPLAILGNDGVRWAGALHFGGWRPAAWALLAVVTALIGAIALRTLGGALPGGLGERRAPSPG</sequence>
<dbReference type="InterPro" id="IPR052951">
    <property type="entry name" value="Tellurite_res_ion_channel"/>
</dbReference>
<dbReference type="InterPro" id="IPR038665">
    <property type="entry name" value="Voltage-dep_anion_channel_sf"/>
</dbReference>
<feature type="transmembrane region" description="Helical" evidence="5">
    <location>
        <begin position="168"/>
        <end position="192"/>
    </location>
</feature>
<proteinExistence type="predicted"/>
<evidence type="ECO:0000256" key="4">
    <source>
        <dbReference type="ARBA" id="ARBA00023136"/>
    </source>
</evidence>
<feature type="transmembrane region" description="Helical" evidence="5">
    <location>
        <begin position="45"/>
        <end position="64"/>
    </location>
</feature>
<evidence type="ECO:0000256" key="1">
    <source>
        <dbReference type="ARBA" id="ARBA00004141"/>
    </source>
</evidence>
<dbReference type="EMBL" id="JBHSPW010000008">
    <property type="protein sequence ID" value="MFC5894811.1"/>
    <property type="molecule type" value="Genomic_DNA"/>
</dbReference>
<evidence type="ECO:0000256" key="5">
    <source>
        <dbReference type="SAM" id="Phobius"/>
    </source>
</evidence>
<evidence type="ECO:0000256" key="3">
    <source>
        <dbReference type="ARBA" id="ARBA00022989"/>
    </source>
</evidence>
<comment type="subcellular location">
    <subcellularLocation>
        <location evidence="1">Membrane</location>
        <topology evidence="1">Multi-pass membrane protein</topology>
    </subcellularLocation>
</comment>
<reference evidence="7" key="1">
    <citation type="journal article" date="2019" name="Int. J. Syst. Evol. Microbiol.">
        <title>The Global Catalogue of Microorganisms (GCM) 10K type strain sequencing project: providing services to taxonomists for standard genome sequencing and annotation.</title>
        <authorList>
            <consortium name="The Broad Institute Genomics Platform"/>
            <consortium name="The Broad Institute Genome Sequencing Center for Infectious Disease"/>
            <person name="Wu L."/>
            <person name="Ma J."/>
        </authorList>
    </citation>
    <scope>NUCLEOTIDE SEQUENCE [LARGE SCALE GENOMIC DNA]</scope>
    <source>
        <strain evidence="7">CGMCC 1.15809</strain>
    </source>
</reference>
<evidence type="ECO:0000313" key="7">
    <source>
        <dbReference type="Proteomes" id="UP001596241"/>
    </source>
</evidence>
<dbReference type="PANTHER" id="PTHR37955">
    <property type="entry name" value="TELLURITE RESISTANCE PROTEIN TEHA"/>
    <property type="match status" value="1"/>
</dbReference>
<organism evidence="6 7">
    <name type="scientific">Streptomyces ramulosus</name>
    <dbReference type="NCBI Taxonomy" id="47762"/>
    <lineage>
        <taxon>Bacteria</taxon>
        <taxon>Bacillati</taxon>
        <taxon>Actinomycetota</taxon>
        <taxon>Actinomycetes</taxon>
        <taxon>Kitasatosporales</taxon>
        <taxon>Streptomycetaceae</taxon>
        <taxon>Streptomyces</taxon>
    </lineage>
</organism>
<feature type="transmembrane region" description="Helical" evidence="5">
    <location>
        <begin position="143"/>
        <end position="162"/>
    </location>
</feature>
<keyword evidence="3 5" id="KW-1133">Transmembrane helix</keyword>
<comment type="caution">
    <text evidence="6">The sequence shown here is derived from an EMBL/GenBank/DDBJ whole genome shotgun (WGS) entry which is preliminary data.</text>
</comment>
<keyword evidence="2 5" id="KW-0812">Transmembrane</keyword>
<gene>
    <name evidence="6" type="ORF">ACFP3M_18570</name>
</gene>
<dbReference type="Gene3D" id="1.50.10.150">
    <property type="entry name" value="Voltage-dependent anion channel"/>
    <property type="match status" value="1"/>
</dbReference>
<feature type="transmembrane region" description="Helical" evidence="5">
    <location>
        <begin position="289"/>
        <end position="310"/>
    </location>
</feature>
<evidence type="ECO:0000256" key="2">
    <source>
        <dbReference type="ARBA" id="ARBA00022692"/>
    </source>
</evidence>
<feature type="transmembrane region" description="Helical" evidence="5">
    <location>
        <begin position="231"/>
        <end position="251"/>
    </location>
</feature>
<accession>A0ABW1FK30</accession>
<feature type="transmembrane region" description="Helical" evidence="5">
    <location>
        <begin position="12"/>
        <end position="33"/>
    </location>
</feature>
<dbReference type="Proteomes" id="UP001596241">
    <property type="component" value="Unassembled WGS sequence"/>
</dbReference>
<keyword evidence="4 5" id="KW-0472">Membrane</keyword>
<dbReference type="PANTHER" id="PTHR37955:SF1">
    <property type="entry name" value="DEP DOMAIN-CONTAINING PROTEIN"/>
    <property type="match status" value="1"/>
</dbReference>
<name>A0ABW1FK30_9ACTN</name>
<evidence type="ECO:0000313" key="6">
    <source>
        <dbReference type="EMBL" id="MFC5894811.1"/>
    </source>
</evidence>
<keyword evidence="7" id="KW-1185">Reference proteome</keyword>
<dbReference type="Pfam" id="PF03595">
    <property type="entry name" value="SLAC1"/>
    <property type="match status" value="1"/>
</dbReference>
<dbReference type="InterPro" id="IPR004695">
    <property type="entry name" value="SLAC1/Mae1/Ssu1/TehA"/>
</dbReference>
<feature type="transmembrane region" description="Helical" evidence="5">
    <location>
        <begin position="85"/>
        <end position="104"/>
    </location>
</feature>